<evidence type="ECO:0000256" key="4">
    <source>
        <dbReference type="ARBA" id="ARBA00022840"/>
    </source>
</evidence>
<dbReference type="Proteomes" id="UP000514752">
    <property type="component" value="Chromosome"/>
</dbReference>
<comment type="function">
    <text evidence="6">Part of the ABC transporter complex HmuTUV involved in hemin import. Responsible for energy coupling to the transport system.</text>
</comment>
<dbReference type="InterPro" id="IPR003593">
    <property type="entry name" value="AAA+_ATPase"/>
</dbReference>
<dbReference type="SUPFAM" id="SSF52540">
    <property type="entry name" value="P-loop containing nucleoside triphosphate hydrolases"/>
    <property type="match status" value="1"/>
</dbReference>
<accession>A0A7D7N6R1</accession>
<dbReference type="PROSITE" id="PS00211">
    <property type="entry name" value="ABC_TRANSPORTER_1"/>
    <property type="match status" value="1"/>
</dbReference>
<dbReference type="GO" id="GO:0005524">
    <property type="term" value="F:ATP binding"/>
    <property type="evidence" value="ECO:0007669"/>
    <property type="project" value="UniProtKB-KW"/>
</dbReference>
<keyword evidence="4 8" id="KW-0067">ATP-binding</keyword>
<reference evidence="8 9" key="1">
    <citation type="submission" date="2020-07" db="EMBL/GenBank/DDBJ databases">
        <title>Genomic diversity of species in the Neisseriaceae family.</title>
        <authorList>
            <person name="Vincent A.T."/>
            <person name="Bernet E."/>
            <person name="Veyrier F.J."/>
        </authorList>
    </citation>
    <scope>NUCLEOTIDE SEQUENCE [LARGE SCALE GENOMIC DNA]</scope>
    <source>
        <strain evidence="8 9">DSM 22244</strain>
    </source>
</reference>
<dbReference type="RefSeq" id="WP_182122598.1">
    <property type="nucleotide sequence ID" value="NZ_CP059567.1"/>
</dbReference>
<dbReference type="CDD" id="cd03214">
    <property type="entry name" value="ABC_Iron-Siderophores_B12_Hemin"/>
    <property type="match status" value="1"/>
</dbReference>
<sequence length="251" mass="27718">MHTPLFRLPPLTVAPQGRIILQTDADTDIPQGCHTAVIGPNGAGKSTLLKALLGRFQCPLSLLGRDAAPQIKAGQVAWVAQNGRYNLPMTVREYAALGRRSGGLFQADAPDHGLLDSLLGQFDLSHLAGKRIDTLSGGEQQRANIVRALMQQAAAILLDEPCNHLDIRHQHQLMHYLHTRRDTFSAVMVLHDLNLAAAYADHIILMNQGRIVAQGSVDEVMQAERLSDIYQWPISRRQNEEGVFFTMRPVI</sequence>
<feature type="domain" description="ABC transporter" evidence="7">
    <location>
        <begin position="6"/>
        <end position="233"/>
    </location>
</feature>
<keyword evidence="3" id="KW-0547">Nucleotide-binding</keyword>
<keyword evidence="1" id="KW-0813">Transport</keyword>
<evidence type="ECO:0000256" key="2">
    <source>
        <dbReference type="ARBA" id="ARBA00022475"/>
    </source>
</evidence>
<dbReference type="EMBL" id="CP059567">
    <property type="protein sequence ID" value="QMT41023.1"/>
    <property type="molecule type" value="Genomic_DNA"/>
</dbReference>
<keyword evidence="2" id="KW-0472">Membrane</keyword>
<dbReference type="PANTHER" id="PTHR42794:SF1">
    <property type="entry name" value="HEMIN IMPORT ATP-BINDING PROTEIN HMUV"/>
    <property type="match status" value="1"/>
</dbReference>
<dbReference type="AlphaFoldDB" id="A0A7D7N6R1"/>
<dbReference type="Gene3D" id="3.40.50.300">
    <property type="entry name" value="P-loop containing nucleotide triphosphate hydrolases"/>
    <property type="match status" value="1"/>
</dbReference>
<keyword evidence="5" id="KW-1278">Translocase</keyword>
<protein>
    <submittedName>
        <fullName evidence="8">ABC transporter ATP-binding protein</fullName>
    </submittedName>
</protein>
<evidence type="ECO:0000259" key="7">
    <source>
        <dbReference type="PROSITE" id="PS50893"/>
    </source>
</evidence>
<keyword evidence="2" id="KW-1003">Cell membrane</keyword>
<dbReference type="KEGG" id="nsg:H3L94_02980"/>
<dbReference type="InterPro" id="IPR027417">
    <property type="entry name" value="P-loop_NTPase"/>
</dbReference>
<evidence type="ECO:0000313" key="9">
    <source>
        <dbReference type="Proteomes" id="UP000514752"/>
    </source>
</evidence>
<dbReference type="Pfam" id="PF00005">
    <property type="entry name" value="ABC_tran"/>
    <property type="match status" value="1"/>
</dbReference>
<evidence type="ECO:0000313" key="8">
    <source>
        <dbReference type="EMBL" id="QMT41023.1"/>
    </source>
</evidence>
<evidence type="ECO:0000256" key="3">
    <source>
        <dbReference type="ARBA" id="ARBA00022741"/>
    </source>
</evidence>
<dbReference type="InterPro" id="IPR017871">
    <property type="entry name" value="ABC_transporter-like_CS"/>
</dbReference>
<gene>
    <name evidence="8" type="ORF">H3L94_02980</name>
</gene>
<organism evidence="8 9">
    <name type="scientific">Neisseria shayeganii</name>
    <dbReference type="NCBI Taxonomy" id="607712"/>
    <lineage>
        <taxon>Bacteria</taxon>
        <taxon>Pseudomonadati</taxon>
        <taxon>Pseudomonadota</taxon>
        <taxon>Betaproteobacteria</taxon>
        <taxon>Neisseriales</taxon>
        <taxon>Neisseriaceae</taxon>
        <taxon>Neisseria</taxon>
    </lineage>
</organism>
<proteinExistence type="predicted"/>
<evidence type="ECO:0000256" key="5">
    <source>
        <dbReference type="ARBA" id="ARBA00022967"/>
    </source>
</evidence>
<dbReference type="PROSITE" id="PS50893">
    <property type="entry name" value="ABC_TRANSPORTER_2"/>
    <property type="match status" value="1"/>
</dbReference>
<dbReference type="GO" id="GO:0016887">
    <property type="term" value="F:ATP hydrolysis activity"/>
    <property type="evidence" value="ECO:0007669"/>
    <property type="project" value="InterPro"/>
</dbReference>
<evidence type="ECO:0000256" key="1">
    <source>
        <dbReference type="ARBA" id="ARBA00022448"/>
    </source>
</evidence>
<name>A0A7D7N6R1_9NEIS</name>
<dbReference type="PANTHER" id="PTHR42794">
    <property type="entry name" value="HEMIN IMPORT ATP-BINDING PROTEIN HMUV"/>
    <property type="match status" value="1"/>
</dbReference>
<evidence type="ECO:0000256" key="6">
    <source>
        <dbReference type="ARBA" id="ARBA00037066"/>
    </source>
</evidence>
<dbReference type="SMART" id="SM00382">
    <property type="entry name" value="AAA"/>
    <property type="match status" value="1"/>
</dbReference>
<dbReference type="InterPro" id="IPR003439">
    <property type="entry name" value="ABC_transporter-like_ATP-bd"/>
</dbReference>